<evidence type="ECO:0000256" key="3">
    <source>
        <dbReference type="ARBA" id="ARBA00023015"/>
    </source>
</evidence>
<keyword evidence="1" id="KW-0678">Repressor</keyword>
<reference evidence="7" key="1">
    <citation type="journal article" date="2022" name="ISME J.">
        <title>Identification of active gaseous-alkane degraders at natural gas seeps.</title>
        <authorList>
            <person name="Farhan Ul Haque M."/>
            <person name="Hernandez M."/>
            <person name="Crombie A.T."/>
            <person name="Murrell J.C."/>
        </authorList>
    </citation>
    <scope>NUCLEOTIDE SEQUENCE</scope>
    <source>
        <strain evidence="7">PC2</strain>
    </source>
</reference>
<evidence type="ECO:0000256" key="1">
    <source>
        <dbReference type="ARBA" id="ARBA00022491"/>
    </source>
</evidence>
<dbReference type="SUPFAM" id="SSF47598">
    <property type="entry name" value="Ribbon-helix-helix"/>
    <property type="match status" value="1"/>
</dbReference>
<accession>A0ABS9Z7T5</accession>
<dbReference type="Proteomes" id="UP001139104">
    <property type="component" value="Unassembled WGS sequence"/>
</dbReference>
<evidence type="ECO:0000313" key="7">
    <source>
        <dbReference type="EMBL" id="MCI4683740.1"/>
    </source>
</evidence>
<gene>
    <name evidence="7" type="ORF">K2U94_13370</name>
</gene>
<dbReference type="Gene3D" id="1.20.5.780">
    <property type="entry name" value="Single helix bin"/>
    <property type="match status" value="1"/>
</dbReference>
<dbReference type="InterPro" id="IPR014795">
    <property type="entry name" value="TacA_1-like"/>
</dbReference>
<protein>
    <submittedName>
        <fullName evidence="7">DUF1778 domain-containing protein</fullName>
    </submittedName>
</protein>
<evidence type="ECO:0000256" key="5">
    <source>
        <dbReference type="ARBA" id="ARBA00023163"/>
    </source>
</evidence>
<comment type="similarity">
    <text evidence="6">Belongs to the TacA antitoxin family.</text>
</comment>
<dbReference type="EMBL" id="JAIVFP010000001">
    <property type="protein sequence ID" value="MCI4683740.1"/>
    <property type="molecule type" value="Genomic_DNA"/>
</dbReference>
<keyword evidence="3" id="KW-0805">Transcription regulation</keyword>
<keyword evidence="4" id="KW-0238">DNA-binding</keyword>
<organism evidence="7 8">
    <name type="scientific">Candidatus Rhodoblastus alkanivorans</name>
    <dbReference type="NCBI Taxonomy" id="2954117"/>
    <lineage>
        <taxon>Bacteria</taxon>
        <taxon>Pseudomonadati</taxon>
        <taxon>Pseudomonadota</taxon>
        <taxon>Alphaproteobacteria</taxon>
        <taxon>Hyphomicrobiales</taxon>
        <taxon>Rhodoblastaceae</taxon>
        <taxon>Rhodoblastus</taxon>
    </lineage>
</organism>
<evidence type="ECO:0000313" key="8">
    <source>
        <dbReference type="Proteomes" id="UP001139104"/>
    </source>
</evidence>
<sequence length="92" mass="10209">MANTPNTTSILSVRVNPDERAILEAAAAEAHTSLSDFIRRKSLEAAEVEMLNRSIVTIPAKDWEAFEAWVNRPAVAIPALAELARRPPSWER</sequence>
<name>A0ABS9Z7T5_9HYPH</name>
<dbReference type="PANTHER" id="PTHR35401">
    <property type="entry name" value="COPG FAMILY HELIX-TURN-HELIX PROTEIN-RELATED-RELATED"/>
    <property type="match status" value="1"/>
</dbReference>
<keyword evidence="2" id="KW-1277">Toxin-antitoxin system</keyword>
<evidence type="ECO:0000256" key="2">
    <source>
        <dbReference type="ARBA" id="ARBA00022649"/>
    </source>
</evidence>
<evidence type="ECO:0000256" key="6">
    <source>
        <dbReference type="ARBA" id="ARBA00049988"/>
    </source>
</evidence>
<dbReference type="Pfam" id="PF08681">
    <property type="entry name" value="TacA1"/>
    <property type="match status" value="1"/>
</dbReference>
<proteinExistence type="inferred from homology"/>
<comment type="caution">
    <text evidence="7">The sequence shown here is derived from an EMBL/GenBank/DDBJ whole genome shotgun (WGS) entry which is preliminary data.</text>
</comment>
<dbReference type="InterPro" id="IPR010985">
    <property type="entry name" value="Ribbon_hlx_hlx"/>
</dbReference>
<keyword evidence="5" id="KW-0804">Transcription</keyword>
<evidence type="ECO:0000256" key="4">
    <source>
        <dbReference type="ARBA" id="ARBA00023125"/>
    </source>
</evidence>
<keyword evidence="8" id="KW-1185">Reference proteome</keyword>
<dbReference type="PANTHER" id="PTHR35401:SF1">
    <property type="entry name" value="CYTOPLASMIC PROTEIN"/>
    <property type="match status" value="1"/>
</dbReference>